<sequence length="341" mass="37581">MATIRDIAEHASVSTATVSRILNNDPTLSVSEDTRKRVIEIVNELNYKPLRKKSGKADKPIETFNIGLIMLNDETIDPYFQSIRLGVENTCNQYSFNIASTFMVGKSNITAESLSGLDGLIVMGDVDIKDLKEIYYENNNIVAVDYLPQDLNVDVVISDFEGATHQVLEHLIGLGHIDIAYLGGRGMVYGVNSNITLEKEDTRKSAFEKIMKEKGYYNPAKVFEADWGPSSGHLLTKQLVESGQMPSAIVVGSDPMALGVLRALHEAGIKVPEEVSVFSFDDIEAAAYMNPRLSTVKVHGDEMGKTAVKLLYDRLKGRTLPLKVTLPTELVLRDSVSGKKQ</sequence>
<evidence type="ECO:0000313" key="6">
    <source>
        <dbReference type="Proteomes" id="UP000501868"/>
    </source>
</evidence>
<dbReference type="AlphaFoldDB" id="A0A6H1NZG9"/>
<dbReference type="SMART" id="SM00354">
    <property type="entry name" value="HTH_LACI"/>
    <property type="match status" value="1"/>
</dbReference>
<accession>A0A6H1NZG9</accession>
<dbReference type="Gene3D" id="1.10.260.40">
    <property type="entry name" value="lambda repressor-like DNA-binding domains"/>
    <property type="match status" value="1"/>
</dbReference>
<reference evidence="5 6" key="2">
    <citation type="submission" date="2020-04" db="EMBL/GenBank/DDBJ databases">
        <authorList>
            <person name="Fomenkov A."/>
            <person name="Anton B.P."/>
            <person name="Roberts R.J."/>
        </authorList>
    </citation>
    <scope>NUCLEOTIDE SEQUENCE [LARGE SCALE GENOMIC DNA]</scope>
    <source>
        <strain evidence="5 6">S2</strain>
    </source>
</reference>
<dbReference type="InterPro" id="IPR010982">
    <property type="entry name" value="Lambda_DNA-bd_dom_sf"/>
</dbReference>
<dbReference type="CDD" id="cd01544">
    <property type="entry name" value="PBP1_GalR"/>
    <property type="match status" value="1"/>
</dbReference>
<dbReference type="InterPro" id="IPR028082">
    <property type="entry name" value="Peripla_BP_I"/>
</dbReference>
<dbReference type="GO" id="GO:0003700">
    <property type="term" value="F:DNA-binding transcription factor activity"/>
    <property type="evidence" value="ECO:0007669"/>
    <property type="project" value="TreeGrafter"/>
</dbReference>
<reference evidence="5 6" key="1">
    <citation type="submission" date="2020-04" db="EMBL/GenBank/DDBJ databases">
        <title>Genome-Wide Identification of 5-Methylcytosine Sites in Bacterial Genomes By High-Throughput Sequencing of MspJI Restriction Fragments.</title>
        <authorList>
            <person name="Wu V."/>
        </authorList>
    </citation>
    <scope>NUCLEOTIDE SEQUENCE [LARGE SCALE GENOMIC DNA]</scope>
    <source>
        <strain evidence="5 6">S2</strain>
    </source>
</reference>
<gene>
    <name evidence="5" type="ORF">HFZ78_08145</name>
</gene>
<dbReference type="Gene3D" id="3.40.50.2300">
    <property type="match status" value="2"/>
</dbReference>
<dbReference type="InterPro" id="IPR046335">
    <property type="entry name" value="LacI/GalR-like_sensor"/>
</dbReference>
<feature type="domain" description="HTH lacI-type" evidence="4">
    <location>
        <begin position="2"/>
        <end position="52"/>
    </location>
</feature>
<name>A0A6H1NZG9_PRIMG</name>
<dbReference type="PROSITE" id="PS00356">
    <property type="entry name" value="HTH_LACI_1"/>
    <property type="match status" value="1"/>
</dbReference>
<dbReference type="PRINTS" id="PR00036">
    <property type="entry name" value="HTHLACI"/>
</dbReference>
<dbReference type="SUPFAM" id="SSF47413">
    <property type="entry name" value="lambda repressor-like DNA-binding domains"/>
    <property type="match status" value="1"/>
</dbReference>
<evidence type="ECO:0000256" key="3">
    <source>
        <dbReference type="ARBA" id="ARBA00023163"/>
    </source>
</evidence>
<dbReference type="GO" id="GO:0000976">
    <property type="term" value="F:transcription cis-regulatory region binding"/>
    <property type="evidence" value="ECO:0007669"/>
    <property type="project" value="TreeGrafter"/>
</dbReference>
<keyword evidence="3" id="KW-0804">Transcription</keyword>
<organism evidence="5 6">
    <name type="scientific">Priestia megaterium</name>
    <name type="common">Bacillus megaterium</name>
    <dbReference type="NCBI Taxonomy" id="1404"/>
    <lineage>
        <taxon>Bacteria</taxon>
        <taxon>Bacillati</taxon>
        <taxon>Bacillota</taxon>
        <taxon>Bacilli</taxon>
        <taxon>Bacillales</taxon>
        <taxon>Bacillaceae</taxon>
        <taxon>Priestia</taxon>
    </lineage>
</organism>
<evidence type="ECO:0000259" key="4">
    <source>
        <dbReference type="PROSITE" id="PS50932"/>
    </source>
</evidence>
<proteinExistence type="predicted"/>
<dbReference type="EMBL" id="CP051128">
    <property type="protein sequence ID" value="QIZ06683.1"/>
    <property type="molecule type" value="Genomic_DNA"/>
</dbReference>
<dbReference type="Pfam" id="PF00356">
    <property type="entry name" value="LacI"/>
    <property type="match status" value="1"/>
</dbReference>
<dbReference type="Proteomes" id="UP000501868">
    <property type="component" value="Chromosome"/>
</dbReference>
<evidence type="ECO:0000313" key="5">
    <source>
        <dbReference type="EMBL" id="QIZ06683.1"/>
    </source>
</evidence>
<dbReference type="SUPFAM" id="SSF53822">
    <property type="entry name" value="Periplasmic binding protein-like I"/>
    <property type="match status" value="1"/>
</dbReference>
<dbReference type="PROSITE" id="PS50932">
    <property type="entry name" value="HTH_LACI_2"/>
    <property type="match status" value="1"/>
</dbReference>
<dbReference type="InterPro" id="IPR000843">
    <property type="entry name" value="HTH_LacI"/>
</dbReference>
<keyword evidence="1" id="KW-0805">Transcription regulation</keyword>
<evidence type="ECO:0000256" key="2">
    <source>
        <dbReference type="ARBA" id="ARBA00023125"/>
    </source>
</evidence>
<dbReference type="PANTHER" id="PTHR30146:SF149">
    <property type="entry name" value="HTH-TYPE TRANSCRIPTIONAL REGULATOR EBGR"/>
    <property type="match status" value="1"/>
</dbReference>
<evidence type="ECO:0000256" key="1">
    <source>
        <dbReference type="ARBA" id="ARBA00023015"/>
    </source>
</evidence>
<dbReference type="CDD" id="cd01392">
    <property type="entry name" value="HTH_LacI"/>
    <property type="match status" value="1"/>
</dbReference>
<keyword evidence="2 5" id="KW-0238">DNA-binding</keyword>
<protein>
    <submittedName>
        <fullName evidence="5">LacI family DNA-binding transcriptional regulator</fullName>
    </submittedName>
</protein>
<dbReference type="Pfam" id="PF13377">
    <property type="entry name" value="Peripla_BP_3"/>
    <property type="match status" value="1"/>
</dbReference>
<dbReference type="PANTHER" id="PTHR30146">
    <property type="entry name" value="LACI-RELATED TRANSCRIPTIONAL REPRESSOR"/>
    <property type="match status" value="1"/>
</dbReference>